<keyword evidence="3 8" id="KW-0052">Apoplast</keyword>
<dbReference type="OrthoDB" id="1921208at2759"/>
<dbReference type="PRINTS" id="PR00325">
    <property type="entry name" value="GERMIN"/>
</dbReference>
<dbReference type="PANTHER" id="PTHR31238">
    <property type="entry name" value="GERMIN-LIKE PROTEIN SUBFAMILY 3 MEMBER 3"/>
    <property type="match status" value="1"/>
</dbReference>
<accession>A0A9N7RKV4</accession>
<evidence type="ECO:0000256" key="8">
    <source>
        <dbReference type="RuleBase" id="RU366015"/>
    </source>
</evidence>
<evidence type="ECO:0000256" key="7">
    <source>
        <dbReference type="PIRSR" id="PIRSR601929-2"/>
    </source>
</evidence>
<dbReference type="Proteomes" id="UP001153555">
    <property type="component" value="Unassembled WGS sequence"/>
</dbReference>
<dbReference type="GO" id="GO:0048046">
    <property type="term" value="C:apoplast"/>
    <property type="evidence" value="ECO:0007669"/>
    <property type="project" value="UniProtKB-SubCell"/>
</dbReference>
<evidence type="ECO:0000256" key="2">
    <source>
        <dbReference type="ARBA" id="ARBA00007456"/>
    </source>
</evidence>
<keyword evidence="6 7" id="KW-0464">Manganese</keyword>
<dbReference type="GO" id="GO:0030145">
    <property type="term" value="F:manganese ion binding"/>
    <property type="evidence" value="ECO:0007669"/>
    <property type="project" value="UniProtKB-UniRule"/>
</dbReference>
<dbReference type="InterPro" id="IPR011051">
    <property type="entry name" value="RmlC_Cupin_sf"/>
</dbReference>
<dbReference type="SUPFAM" id="SSF51182">
    <property type="entry name" value="RmlC-like cupins"/>
    <property type="match status" value="1"/>
</dbReference>
<organism evidence="10 11">
    <name type="scientific">Striga hermonthica</name>
    <name type="common">Purple witchweed</name>
    <name type="synonym">Buchnera hermonthica</name>
    <dbReference type="NCBI Taxonomy" id="68872"/>
    <lineage>
        <taxon>Eukaryota</taxon>
        <taxon>Viridiplantae</taxon>
        <taxon>Streptophyta</taxon>
        <taxon>Embryophyta</taxon>
        <taxon>Tracheophyta</taxon>
        <taxon>Spermatophyta</taxon>
        <taxon>Magnoliopsida</taxon>
        <taxon>eudicotyledons</taxon>
        <taxon>Gunneridae</taxon>
        <taxon>Pentapetalae</taxon>
        <taxon>asterids</taxon>
        <taxon>lamiids</taxon>
        <taxon>Lamiales</taxon>
        <taxon>Orobanchaceae</taxon>
        <taxon>Buchnereae</taxon>
        <taxon>Striga</taxon>
    </lineage>
</organism>
<dbReference type="InterPro" id="IPR006045">
    <property type="entry name" value="Cupin_1"/>
</dbReference>
<dbReference type="Pfam" id="PF00190">
    <property type="entry name" value="Cupin_1"/>
    <property type="match status" value="1"/>
</dbReference>
<dbReference type="Gene3D" id="2.60.120.10">
    <property type="entry name" value="Jelly Rolls"/>
    <property type="match status" value="1"/>
</dbReference>
<comment type="similarity">
    <text evidence="2 8">Belongs to the germin family.</text>
</comment>
<evidence type="ECO:0000313" key="10">
    <source>
        <dbReference type="EMBL" id="CAA0833667.1"/>
    </source>
</evidence>
<evidence type="ECO:0000259" key="9">
    <source>
        <dbReference type="Pfam" id="PF00190"/>
    </source>
</evidence>
<keyword evidence="11" id="KW-1185">Reference proteome</keyword>
<feature type="domain" description="Cupin type-1" evidence="9">
    <location>
        <begin position="5"/>
        <end position="71"/>
    </location>
</feature>
<keyword evidence="5 7" id="KW-0479">Metal-binding</keyword>
<evidence type="ECO:0000313" key="11">
    <source>
        <dbReference type="Proteomes" id="UP001153555"/>
    </source>
</evidence>
<evidence type="ECO:0000256" key="3">
    <source>
        <dbReference type="ARBA" id="ARBA00022523"/>
    </source>
</evidence>
<evidence type="ECO:0000256" key="6">
    <source>
        <dbReference type="ARBA" id="ARBA00023211"/>
    </source>
</evidence>
<comment type="caution">
    <text evidence="10">The sequence shown here is derived from an EMBL/GenBank/DDBJ whole genome shotgun (WGS) entry which is preliminary data.</text>
</comment>
<dbReference type="InterPro" id="IPR014710">
    <property type="entry name" value="RmlC-like_jellyroll"/>
</dbReference>
<dbReference type="EMBL" id="CACSLK010027840">
    <property type="protein sequence ID" value="CAA0833667.1"/>
    <property type="molecule type" value="Genomic_DNA"/>
</dbReference>
<name>A0A9N7RKV4_STRHE</name>
<proteinExistence type="inferred from homology"/>
<reference evidence="10" key="1">
    <citation type="submission" date="2019-12" db="EMBL/GenBank/DDBJ databases">
        <authorList>
            <person name="Scholes J."/>
        </authorList>
    </citation>
    <scope>NUCLEOTIDE SEQUENCE</scope>
</reference>
<keyword evidence="4 8" id="KW-0964">Secreted</keyword>
<protein>
    <recommendedName>
        <fullName evidence="8">Germin-like protein</fullName>
    </recommendedName>
</protein>
<evidence type="ECO:0000256" key="5">
    <source>
        <dbReference type="ARBA" id="ARBA00022723"/>
    </source>
</evidence>
<evidence type="ECO:0000256" key="4">
    <source>
        <dbReference type="ARBA" id="ARBA00022525"/>
    </source>
</evidence>
<sequence length="127" mass="14076">MTIPEGGVFYVPMGLLHYQRNALNDGNTVAFSVFNRQSPGLNSFAHAALKSSPLIQSGYLASALQLDEKTIHMLQGKNWRFRCCLSGPSIKGKLSLLDDGFERLLLVATRTGRQGRRFSSRTRLCSD</sequence>
<feature type="binding site" evidence="7">
    <location>
        <position position="17"/>
    </location>
    <ligand>
        <name>Mn(2+)</name>
        <dbReference type="ChEBI" id="CHEBI:29035"/>
    </ligand>
</feature>
<evidence type="ECO:0000256" key="1">
    <source>
        <dbReference type="ARBA" id="ARBA00004271"/>
    </source>
</evidence>
<comment type="subcellular location">
    <subcellularLocation>
        <location evidence="1 8">Secreted</location>
        <location evidence="1 8">Extracellular space</location>
        <location evidence="1 8">Apoplast</location>
    </subcellularLocation>
</comment>
<gene>
    <name evidence="10" type="ORF">SHERM_28925</name>
</gene>
<dbReference type="InterPro" id="IPR001929">
    <property type="entry name" value="Germin"/>
</dbReference>
<dbReference type="AlphaFoldDB" id="A0A9N7RKV4"/>